<dbReference type="PROSITE" id="PS51257">
    <property type="entry name" value="PROKAR_LIPOPROTEIN"/>
    <property type="match status" value="1"/>
</dbReference>
<feature type="chain" id="PRO_5027951727" evidence="2">
    <location>
        <begin position="31"/>
        <end position="89"/>
    </location>
</feature>
<keyword evidence="3" id="KW-1185">Reference proteome</keyword>
<proteinExistence type="predicted"/>
<reference evidence="3" key="1">
    <citation type="journal article" date="2015" name="Nat. Genet.">
        <title>The pineapple genome and the evolution of CAM photosynthesis.</title>
        <authorList>
            <person name="Ming R."/>
            <person name="VanBuren R."/>
            <person name="Wai C.M."/>
            <person name="Tang H."/>
            <person name="Schatz M.C."/>
            <person name="Bowers J.E."/>
            <person name="Lyons E."/>
            <person name="Wang M.L."/>
            <person name="Chen J."/>
            <person name="Biggers E."/>
            <person name="Zhang J."/>
            <person name="Huang L."/>
            <person name="Zhang L."/>
            <person name="Miao W."/>
            <person name="Zhang J."/>
            <person name="Ye Z."/>
            <person name="Miao C."/>
            <person name="Lin Z."/>
            <person name="Wang H."/>
            <person name="Zhou H."/>
            <person name="Yim W.C."/>
            <person name="Priest H.D."/>
            <person name="Zheng C."/>
            <person name="Woodhouse M."/>
            <person name="Edger P.P."/>
            <person name="Guyot R."/>
            <person name="Guo H.B."/>
            <person name="Guo H."/>
            <person name="Zheng G."/>
            <person name="Singh R."/>
            <person name="Sharma A."/>
            <person name="Min X."/>
            <person name="Zheng Y."/>
            <person name="Lee H."/>
            <person name="Gurtowski J."/>
            <person name="Sedlazeck F.J."/>
            <person name="Harkess A."/>
            <person name="McKain M.R."/>
            <person name="Liao Z."/>
            <person name="Fang J."/>
            <person name="Liu J."/>
            <person name="Zhang X."/>
            <person name="Zhang Q."/>
            <person name="Hu W."/>
            <person name="Qin Y."/>
            <person name="Wang K."/>
            <person name="Chen L.Y."/>
            <person name="Shirley N."/>
            <person name="Lin Y.R."/>
            <person name="Liu L.Y."/>
            <person name="Hernandez A.G."/>
            <person name="Wright C.L."/>
            <person name="Bulone V."/>
            <person name="Tuskan G.A."/>
            <person name="Heath K."/>
            <person name="Zee F."/>
            <person name="Moore P.H."/>
            <person name="Sunkar R."/>
            <person name="Leebens-Mack J.H."/>
            <person name="Mockler T."/>
            <person name="Bennetzen J.L."/>
            <person name="Freeling M."/>
            <person name="Sankoff D."/>
            <person name="Paterson A.H."/>
            <person name="Zhu X."/>
            <person name="Yang X."/>
            <person name="Smith J.A."/>
            <person name="Cushman J.C."/>
            <person name="Paull R.E."/>
            <person name="Yu Q."/>
        </authorList>
    </citation>
    <scope>NUCLEOTIDE SEQUENCE [LARGE SCALE GENOMIC DNA]</scope>
    <source>
        <strain evidence="3">cv. F153</strain>
    </source>
</reference>
<feature type="compositionally biased region" description="Basic and acidic residues" evidence="1">
    <location>
        <begin position="79"/>
        <end position="89"/>
    </location>
</feature>
<dbReference type="AlphaFoldDB" id="A0A6P5FYY0"/>
<dbReference type="OrthoDB" id="693939at2759"/>
<dbReference type="PANTHER" id="PTHR33474">
    <property type="entry name" value="TRANSMEMBRANE PROTEIN"/>
    <property type="match status" value="1"/>
</dbReference>
<feature type="signal peptide" evidence="2">
    <location>
        <begin position="1"/>
        <end position="30"/>
    </location>
</feature>
<reference evidence="4" key="2">
    <citation type="submission" date="2025-08" db="UniProtKB">
        <authorList>
            <consortium name="RefSeq"/>
        </authorList>
    </citation>
    <scope>IDENTIFICATION</scope>
    <source>
        <tissue evidence="4">Leaf</tissue>
    </source>
</reference>
<evidence type="ECO:0000313" key="3">
    <source>
        <dbReference type="Proteomes" id="UP000515123"/>
    </source>
</evidence>
<sequence>MMMDQKKPLMLHLLLLLLFFSCFFLHHSVAVPLSRSVVLPSQEAEAPEVANKEMRRLDEEIIARMAIESDDYPGSGANNRHDPRSPGRP</sequence>
<dbReference type="Gramene" id="Aco012610.1.mrna1">
    <property type="protein sequence ID" value="Aco012610.1.mrna1"/>
    <property type="gene ID" value="Aco012610.1.path1"/>
</dbReference>
<gene>
    <name evidence="4" type="primary">LOC109719143</name>
</gene>
<feature type="region of interest" description="Disordered" evidence="1">
    <location>
        <begin position="68"/>
        <end position="89"/>
    </location>
</feature>
<protein>
    <submittedName>
        <fullName evidence="4">Uncharacterized protein LOC109719143</fullName>
    </submittedName>
</protein>
<name>A0A6P5FYY0_ANACO</name>
<evidence type="ECO:0000256" key="1">
    <source>
        <dbReference type="SAM" id="MobiDB-lite"/>
    </source>
</evidence>
<dbReference type="Proteomes" id="UP000515123">
    <property type="component" value="Linkage group 13"/>
</dbReference>
<evidence type="ECO:0000256" key="2">
    <source>
        <dbReference type="SAM" id="SignalP"/>
    </source>
</evidence>
<evidence type="ECO:0000313" key="4">
    <source>
        <dbReference type="RefSeq" id="XP_020101264.1"/>
    </source>
</evidence>
<organism evidence="3 4">
    <name type="scientific">Ananas comosus</name>
    <name type="common">Pineapple</name>
    <name type="synonym">Ananas ananas</name>
    <dbReference type="NCBI Taxonomy" id="4615"/>
    <lineage>
        <taxon>Eukaryota</taxon>
        <taxon>Viridiplantae</taxon>
        <taxon>Streptophyta</taxon>
        <taxon>Embryophyta</taxon>
        <taxon>Tracheophyta</taxon>
        <taxon>Spermatophyta</taxon>
        <taxon>Magnoliopsida</taxon>
        <taxon>Liliopsida</taxon>
        <taxon>Poales</taxon>
        <taxon>Bromeliaceae</taxon>
        <taxon>Bromelioideae</taxon>
        <taxon>Ananas</taxon>
    </lineage>
</organism>
<accession>A0A6P5FYY0</accession>
<keyword evidence="2" id="KW-0732">Signal</keyword>
<dbReference type="PANTHER" id="PTHR33474:SF28">
    <property type="entry name" value="OS01G0815400 PROTEIN"/>
    <property type="match status" value="1"/>
</dbReference>
<dbReference type="RefSeq" id="XP_020101264.1">
    <property type="nucleotide sequence ID" value="XM_020245675.1"/>
</dbReference>
<dbReference type="GeneID" id="109719143"/>